<dbReference type="Proteomes" id="UP000609531">
    <property type="component" value="Unassembled WGS sequence"/>
</dbReference>
<dbReference type="Gene3D" id="3.30.300.30">
    <property type="match status" value="1"/>
</dbReference>
<gene>
    <name evidence="4" type="ORF">JCR33_01850</name>
</gene>
<sequence length="544" mass="58147">MELPPRADGPQAADIERKADLSVLSALLLAARTHGGPVVAVEDGDRRTLTYTGLIRAVSALSRVIRRETRGEVVAIMLPSSVAAVVAYFAVLAAGRIPAMLNFTAGRRTLLGACRLANVGAILTADRFVQVAQLETLVGALSAAAPVFALESLRERVRLRDKAFAVAAAPAGLLPRREASETAAIIFTSGAEGDPKGVVLSHRNILANIAQVEAGLPLERAQVFFNPLPVFHSYGLVPGMILPLVLGRKLVLHPSPLRAKEVAKRIAETKPNVLLATDTFLRQYARAGDPGSLSSLHFAVCGAERVRTETRDLVRSRFGFEVVEGYGVTETSPVLAVNHPDDIRDGTVGRLLHGIAAQLEPVPGLSDGWRLKVRGPNVMEGYLQPDGRIRKPPDGWHDTGDIVAFEDGYLAIRGRLKRFAKIGGEMTSLVMVENIAGQVWPDSLHAAAAIPVGPKGEAIILLTEEKNPDPAKLLARIRAEGLPDRFVPYRILEVDAVPLLGTGKLDTVAATQLAGQRLAEADARADFNRDDPGDDDPPQTTSSA</sequence>
<feature type="transmembrane region" description="Helical" evidence="2">
    <location>
        <begin position="73"/>
        <end position="94"/>
    </location>
</feature>
<evidence type="ECO:0000256" key="1">
    <source>
        <dbReference type="SAM" id="MobiDB-lite"/>
    </source>
</evidence>
<evidence type="ECO:0000313" key="5">
    <source>
        <dbReference type="Proteomes" id="UP000609531"/>
    </source>
</evidence>
<dbReference type="RefSeq" id="WP_198880293.1">
    <property type="nucleotide sequence ID" value="NZ_JAEKJA010000001.1"/>
</dbReference>
<accession>A0A934ID92</accession>
<dbReference type="PANTHER" id="PTHR43767:SF1">
    <property type="entry name" value="NONRIBOSOMAL PEPTIDE SYNTHASE PES1 (EUROFUNG)-RELATED"/>
    <property type="match status" value="1"/>
</dbReference>
<name>A0A934ID92_9HYPH</name>
<dbReference type="InterPro" id="IPR050237">
    <property type="entry name" value="ATP-dep_AMP-bd_enzyme"/>
</dbReference>
<keyword evidence="2" id="KW-0472">Membrane</keyword>
<comment type="caution">
    <text evidence="4">The sequence shown here is derived from an EMBL/GenBank/DDBJ whole genome shotgun (WGS) entry which is preliminary data.</text>
</comment>
<dbReference type="InterPro" id="IPR000873">
    <property type="entry name" value="AMP-dep_synth/lig_dom"/>
</dbReference>
<dbReference type="EMBL" id="JAEKJA010000001">
    <property type="protein sequence ID" value="MBJ3774409.1"/>
    <property type="molecule type" value="Genomic_DNA"/>
</dbReference>
<evidence type="ECO:0000259" key="3">
    <source>
        <dbReference type="Pfam" id="PF00501"/>
    </source>
</evidence>
<keyword evidence="5" id="KW-1185">Reference proteome</keyword>
<reference evidence="4" key="1">
    <citation type="submission" date="2020-12" db="EMBL/GenBank/DDBJ databases">
        <title>Bacterial taxonomy.</title>
        <authorList>
            <person name="Pan X."/>
        </authorList>
    </citation>
    <scope>NUCLEOTIDE SEQUENCE</scope>
    <source>
        <strain evidence="4">B2012</strain>
    </source>
</reference>
<dbReference type="Gene3D" id="3.40.50.12780">
    <property type="entry name" value="N-terminal domain of ligase-like"/>
    <property type="match status" value="1"/>
</dbReference>
<dbReference type="GO" id="GO:0016878">
    <property type="term" value="F:acid-thiol ligase activity"/>
    <property type="evidence" value="ECO:0007669"/>
    <property type="project" value="UniProtKB-ARBA"/>
</dbReference>
<protein>
    <submittedName>
        <fullName evidence="4">AMP-binding protein</fullName>
    </submittedName>
</protein>
<dbReference type="InterPro" id="IPR042099">
    <property type="entry name" value="ANL_N_sf"/>
</dbReference>
<dbReference type="SUPFAM" id="SSF56801">
    <property type="entry name" value="Acetyl-CoA synthetase-like"/>
    <property type="match status" value="1"/>
</dbReference>
<feature type="domain" description="AMP-dependent synthetase/ligase" evidence="3">
    <location>
        <begin position="38"/>
        <end position="383"/>
    </location>
</feature>
<proteinExistence type="predicted"/>
<keyword evidence="2" id="KW-0812">Transmembrane</keyword>
<dbReference type="PANTHER" id="PTHR43767">
    <property type="entry name" value="LONG-CHAIN-FATTY-ACID--COA LIGASE"/>
    <property type="match status" value="1"/>
</dbReference>
<feature type="region of interest" description="Disordered" evidence="1">
    <location>
        <begin position="521"/>
        <end position="544"/>
    </location>
</feature>
<keyword evidence="2" id="KW-1133">Transmembrane helix</keyword>
<dbReference type="Pfam" id="PF00501">
    <property type="entry name" value="AMP-binding"/>
    <property type="match status" value="1"/>
</dbReference>
<dbReference type="InterPro" id="IPR045851">
    <property type="entry name" value="AMP-bd_C_sf"/>
</dbReference>
<feature type="compositionally biased region" description="Basic and acidic residues" evidence="1">
    <location>
        <begin position="521"/>
        <end position="531"/>
    </location>
</feature>
<evidence type="ECO:0000313" key="4">
    <source>
        <dbReference type="EMBL" id="MBJ3774409.1"/>
    </source>
</evidence>
<organism evidence="4 5">
    <name type="scientific">Acuticoccus mangrovi</name>
    <dbReference type="NCBI Taxonomy" id="2796142"/>
    <lineage>
        <taxon>Bacteria</taxon>
        <taxon>Pseudomonadati</taxon>
        <taxon>Pseudomonadota</taxon>
        <taxon>Alphaproteobacteria</taxon>
        <taxon>Hyphomicrobiales</taxon>
        <taxon>Amorphaceae</taxon>
        <taxon>Acuticoccus</taxon>
    </lineage>
</organism>
<dbReference type="AlphaFoldDB" id="A0A934ID92"/>
<evidence type="ECO:0000256" key="2">
    <source>
        <dbReference type="SAM" id="Phobius"/>
    </source>
</evidence>